<dbReference type="PANTHER" id="PTHR43194">
    <property type="entry name" value="HYDROLASE ALPHA/BETA FOLD FAMILY"/>
    <property type="match status" value="1"/>
</dbReference>
<keyword evidence="2" id="KW-0378">Hydrolase</keyword>
<dbReference type="Gene3D" id="3.40.50.1820">
    <property type="entry name" value="alpha/beta hydrolase"/>
    <property type="match status" value="1"/>
</dbReference>
<dbReference type="InterPro" id="IPR029058">
    <property type="entry name" value="AB_hydrolase_fold"/>
</dbReference>
<organism evidence="2 3">
    <name type="scientific">Ramlibacter henchirensis</name>
    <dbReference type="NCBI Taxonomy" id="204072"/>
    <lineage>
        <taxon>Bacteria</taxon>
        <taxon>Pseudomonadati</taxon>
        <taxon>Pseudomonadota</taxon>
        <taxon>Betaproteobacteria</taxon>
        <taxon>Burkholderiales</taxon>
        <taxon>Comamonadaceae</taxon>
        <taxon>Ramlibacter</taxon>
    </lineage>
</organism>
<evidence type="ECO:0000313" key="2">
    <source>
        <dbReference type="EMBL" id="TFZ05523.1"/>
    </source>
</evidence>
<protein>
    <submittedName>
        <fullName evidence="2">Alpha/beta hydrolase</fullName>
    </submittedName>
</protein>
<gene>
    <name evidence="2" type="ORF">EZ313_02290</name>
</gene>
<dbReference type="InterPro" id="IPR050228">
    <property type="entry name" value="Carboxylesterase_BioH"/>
</dbReference>
<evidence type="ECO:0000313" key="3">
    <source>
        <dbReference type="Proteomes" id="UP000298180"/>
    </source>
</evidence>
<feature type="domain" description="AB hydrolase-1" evidence="1">
    <location>
        <begin position="29"/>
        <end position="251"/>
    </location>
</feature>
<evidence type="ECO:0000259" key="1">
    <source>
        <dbReference type="Pfam" id="PF00561"/>
    </source>
</evidence>
<dbReference type="Proteomes" id="UP000298180">
    <property type="component" value="Unassembled WGS sequence"/>
</dbReference>
<dbReference type="OrthoDB" id="9808398at2"/>
<dbReference type="SUPFAM" id="SSF53474">
    <property type="entry name" value="alpha/beta-Hydrolases"/>
    <property type="match status" value="1"/>
</dbReference>
<dbReference type="EMBL" id="SMLM01000001">
    <property type="protein sequence ID" value="TFZ05523.1"/>
    <property type="molecule type" value="Genomic_DNA"/>
</dbReference>
<dbReference type="PRINTS" id="PR00111">
    <property type="entry name" value="ABHYDROLASE"/>
</dbReference>
<proteinExistence type="predicted"/>
<comment type="caution">
    <text evidence="2">The sequence shown here is derived from an EMBL/GenBank/DDBJ whole genome shotgun (WGS) entry which is preliminary data.</text>
</comment>
<accession>A0A4Z0C1Y6</accession>
<dbReference type="InterPro" id="IPR000073">
    <property type="entry name" value="AB_hydrolase_1"/>
</dbReference>
<name>A0A4Z0C1Y6_9BURK</name>
<dbReference type="AlphaFoldDB" id="A0A4Z0C1Y6"/>
<dbReference type="GO" id="GO:0016787">
    <property type="term" value="F:hydrolase activity"/>
    <property type="evidence" value="ECO:0007669"/>
    <property type="project" value="UniProtKB-KW"/>
</dbReference>
<sequence length="275" mass="30188">MSRYCHGYNVRANGVRLHLLRYGGEGKRLLVLPGITSPAITWGFVAERLAQHYDVHVLDFRGRGLSESRAGLDAGLDSMAADVTALLEVLQWREAIVLGHSMGARVAIRAAARNPERFGHLLLVDPPVTGPGRRAYPAPLSWYVDSIRLACQGTDAEGLRRFSPTWSEEQLRLRAEWLHTCDEAAVVQAYHGFHEDDIHADLPRLRVPGLLMAAGRGGVILPDDLAEIARLAPGLEQSTAANAGHMIPWDDEEGFFRLLGEHLGCIFEGAGHGRQ</sequence>
<dbReference type="PANTHER" id="PTHR43194:SF5">
    <property type="entry name" value="PIMELOYL-[ACYL-CARRIER PROTEIN] METHYL ESTER ESTERASE"/>
    <property type="match status" value="1"/>
</dbReference>
<keyword evidence="3" id="KW-1185">Reference proteome</keyword>
<dbReference type="RefSeq" id="WP_135261605.1">
    <property type="nucleotide sequence ID" value="NZ_SMLM01000001.1"/>
</dbReference>
<dbReference type="Pfam" id="PF00561">
    <property type="entry name" value="Abhydrolase_1"/>
    <property type="match status" value="1"/>
</dbReference>
<reference evidence="2 3" key="1">
    <citation type="submission" date="2019-03" db="EMBL/GenBank/DDBJ databases">
        <title>Ramlibacter henchirensis DSM 14656, whole genome shotgun sequence.</title>
        <authorList>
            <person name="Zhang X."/>
            <person name="Feng G."/>
            <person name="Zhu H."/>
        </authorList>
    </citation>
    <scope>NUCLEOTIDE SEQUENCE [LARGE SCALE GENOMIC DNA]</scope>
    <source>
        <strain evidence="2 3">DSM 14656</strain>
    </source>
</reference>